<evidence type="ECO:0000256" key="5">
    <source>
        <dbReference type="ARBA" id="ARBA00023136"/>
    </source>
</evidence>
<comment type="similarity">
    <text evidence="2">Belongs to the Orai family.</text>
</comment>
<dbReference type="FunFam" id="1.20.140.140:FF:000005">
    <property type="entry name" value="calcium release-activated calcium channel protein 1"/>
    <property type="match status" value="1"/>
</dbReference>
<organism evidence="6 7">
    <name type="scientific">Octopus sinensis</name>
    <name type="common">East Asian common octopus</name>
    <dbReference type="NCBI Taxonomy" id="2607531"/>
    <lineage>
        <taxon>Eukaryota</taxon>
        <taxon>Metazoa</taxon>
        <taxon>Spiralia</taxon>
        <taxon>Lophotrochozoa</taxon>
        <taxon>Mollusca</taxon>
        <taxon>Cephalopoda</taxon>
        <taxon>Coleoidea</taxon>
        <taxon>Octopodiformes</taxon>
        <taxon>Octopoda</taxon>
        <taxon>Incirrata</taxon>
        <taxon>Octopodidae</taxon>
        <taxon>Octopus</taxon>
    </lineage>
</organism>
<dbReference type="Gene3D" id="1.20.140.140">
    <property type="entry name" value="Calcium release-activated calcium channel protein Orai"/>
    <property type="match status" value="1"/>
</dbReference>
<proteinExistence type="inferred from homology"/>
<keyword evidence="5" id="KW-0472">Membrane</keyword>
<evidence type="ECO:0000313" key="7">
    <source>
        <dbReference type="RefSeq" id="XP_029648695.1"/>
    </source>
</evidence>
<dbReference type="GO" id="GO:0015279">
    <property type="term" value="F:store-operated calcium channel activity"/>
    <property type="evidence" value="ECO:0007669"/>
    <property type="project" value="TreeGrafter"/>
</dbReference>
<name>A0A6P7TEG3_9MOLL</name>
<dbReference type="PANTHER" id="PTHR31501:SF7">
    <property type="entry name" value="CALCIUM RELEASE-ACTIVATED CALCIUM CHANNEL PROTEIN 1"/>
    <property type="match status" value="1"/>
</dbReference>
<dbReference type="PANTHER" id="PTHR31501">
    <property type="entry name" value="CALCIUM RELEASE-ACTIVATED CALCIUM CHANNEL PROTEIN 1"/>
    <property type="match status" value="1"/>
</dbReference>
<keyword evidence="6" id="KW-1185">Reference proteome</keyword>
<dbReference type="Proteomes" id="UP000515154">
    <property type="component" value="Linkage group LG20"/>
</dbReference>
<dbReference type="GO" id="GO:0002115">
    <property type="term" value="P:store-operated calcium entry"/>
    <property type="evidence" value="ECO:0007669"/>
    <property type="project" value="TreeGrafter"/>
</dbReference>
<dbReference type="Pfam" id="PF07856">
    <property type="entry name" value="Orai-1"/>
    <property type="match status" value="1"/>
</dbReference>
<evidence type="ECO:0000256" key="3">
    <source>
        <dbReference type="ARBA" id="ARBA00022692"/>
    </source>
</evidence>
<keyword evidence="4" id="KW-1133">Transmembrane helix</keyword>
<dbReference type="KEGG" id="osn:115222561"/>
<dbReference type="RefSeq" id="XP_029648695.1">
    <property type="nucleotide sequence ID" value="XM_029792835.2"/>
</dbReference>
<dbReference type="AlphaFoldDB" id="A0A6P7TEG3"/>
<dbReference type="InterPro" id="IPR038350">
    <property type="entry name" value="Orai_sf"/>
</dbReference>
<protein>
    <submittedName>
        <fullName evidence="7">Protein orai-2-like isoform X1</fullName>
    </submittedName>
</protein>
<evidence type="ECO:0000313" key="6">
    <source>
        <dbReference type="Proteomes" id="UP000515154"/>
    </source>
</evidence>
<accession>A0A6P7TEG3</accession>
<dbReference type="InterPro" id="IPR012446">
    <property type="entry name" value="CRAC_channel"/>
</dbReference>
<comment type="subcellular location">
    <subcellularLocation>
        <location evidence="1">Membrane</location>
        <topology evidence="1">Multi-pass membrane protein</topology>
    </subcellularLocation>
</comment>
<dbReference type="GO" id="GO:0016020">
    <property type="term" value="C:membrane"/>
    <property type="evidence" value="ECO:0007669"/>
    <property type="project" value="UniProtKB-SubCell"/>
</dbReference>
<keyword evidence="3" id="KW-0812">Transmembrane</keyword>
<reference evidence="7" key="1">
    <citation type="submission" date="2025-08" db="UniProtKB">
        <authorList>
            <consortium name="RefSeq"/>
        </authorList>
    </citation>
    <scope>IDENTIFICATION</scope>
</reference>
<sequence>MNSQPNSIPKIQLPPMTNETTASVLSWRKLYLGRAKLKASSRTSALLSGFAMVAMVEIQFEEKSPLPDCLLVAFSVCTTLLVAVHLIALMISTCILPNIEAVSNMNSFSAVKESPHEKMRWYIEMAWGFSTGLGTLLFLVEIAILSWVKFYKPSVNAAMASTALVIPVLILFIIFGIHFYKRLVAHKYEHTERELQELKELVIKIDQDISLPITPGRVSP</sequence>
<evidence type="ECO:0000256" key="2">
    <source>
        <dbReference type="ARBA" id="ARBA00008062"/>
    </source>
</evidence>
<gene>
    <name evidence="7" type="primary">LOC115222561</name>
</gene>
<evidence type="ECO:0000256" key="4">
    <source>
        <dbReference type="ARBA" id="ARBA00022989"/>
    </source>
</evidence>
<evidence type="ECO:0000256" key="1">
    <source>
        <dbReference type="ARBA" id="ARBA00004141"/>
    </source>
</evidence>